<protein>
    <submittedName>
        <fullName evidence="4">Imidazolonepropionase</fullName>
    </submittedName>
</protein>
<keyword evidence="2" id="KW-0732">Signal</keyword>
<evidence type="ECO:0000259" key="3">
    <source>
        <dbReference type="Pfam" id="PF01979"/>
    </source>
</evidence>
<dbReference type="EMBL" id="CP042912">
    <property type="protein sequence ID" value="QEG25180.1"/>
    <property type="molecule type" value="Genomic_DNA"/>
</dbReference>
<sequence precursor="true">MKSINNIFSASACALTAFAVMAVTSVTAHAQSVAYTGATIETLGESGRLENATIVVSGGKITDVGTDVEIPDDARLVSMSGKTIMPGIVDPYHVYKSTSANTTRTVVFRGRTINVAGGGPFSAGAFIRVGEYFDPYNLNFNAAKRTGITTANLVTDGRGLSAFANLTEEANADMLFEPKGLMFAKVTNSTSALDVIRKPLEPSKKKPTKKDSTATDDKEKKLTPAEEVKKLWEAVQKGESPLFVNVNNEAAVAYVLQFVKKQEKLKLVLVATGPNLYQSLKQIKDNKNVTVVLQPGIDRVPFSADLMNVSQMLAEEEIPFCISMSLSKSQLSASQDDPMFPVAMLVKTGLDRDVALKSITMKPAELLGLEKTHGSLEKKKHANFLVFDGDPLKTGSRLQQVFLNGDKIHEN</sequence>
<dbReference type="RefSeq" id="WP_075085854.1">
    <property type="nucleotide sequence ID" value="NZ_CP042912.1"/>
</dbReference>
<gene>
    <name evidence="4" type="ORF">MFFC18_51040</name>
</gene>
<feature type="signal peptide" evidence="2">
    <location>
        <begin position="1"/>
        <end position="30"/>
    </location>
</feature>
<dbReference type="STRING" id="980251.GCA_001642875_03859"/>
<dbReference type="GO" id="GO:0016810">
    <property type="term" value="F:hydrolase activity, acting on carbon-nitrogen (but not peptide) bonds"/>
    <property type="evidence" value="ECO:0007669"/>
    <property type="project" value="InterPro"/>
</dbReference>
<feature type="domain" description="Amidohydrolase-related" evidence="3">
    <location>
        <begin position="343"/>
        <end position="393"/>
    </location>
</feature>
<reference evidence="4 5" key="1">
    <citation type="submission" date="2019-08" db="EMBL/GenBank/DDBJ databases">
        <title>Deep-cultivation of Planctomycetes and their phenomic and genomic characterization uncovers novel biology.</title>
        <authorList>
            <person name="Wiegand S."/>
            <person name="Jogler M."/>
            <person name="Boedeker C."/>
            <person name="Pinto D."/>
            <person name="Vollmers J."/>
            <person name="Rivas-Marin E."/>
            <person name="Kohn T."/>
            <person name="Peeters S.H."/>
            <person name="Heuer A."/>
            <person name="Rast P."/>
            <person name="Oberbeckmann S."/>
            <person name="Bunk B."/>
            <person name="Jeske O."/>
            <person name="Meyerdierks A."/>
            <person name="Storesund J.E."/>
            <person name="Kallscheuer N."/>
            <person name="Luecker S."/>
            <person name="Lage O.M."/>
            <person name="Pohl T."/>
            <person name="Merkel B.J."/>
            <person name="Hornburger P."/>
            <person name="Mueller R.-W."/>
            <person name="Bruemmer F."/>
            <person name="Labrenz M."/>
            <person name="Spormann A.M."/>
            <person name="Op den Camp H."/>
            <person name="Overmann J."/>
            <person name="Amann R."/>
            <person name="Jetten M.S.M."/>
            <person name="Mascher T."/>
            <person name="Medema M.H."/>
            <person name="Devos D.P."/>
            <person name="Kaster A.-K."/>
            <person name="Ovreas L."/>
            <person name="Rohde M."/>
            <person name="Galperin M.Y."/>
            <person name="Jogler C."/>
        </authorList>
    </citation>
    <scope>NUCLEOTIDE SEQUENCE [LARGE SCALE GENOMIC DNA]</scope>
    <source>
        <strain evidence="4 5">FC18</strain>
    </source>
</reference>
<evidence type="ECO:0000313" key="4">
    <source>
        <dbReference type="EMBL" id="QEG25180.1"/>
    </source>
</evidence>
<accession>A0A5B9PIW3</accession>
<dbReference type="InterPro" id="IPR011059">
    <property type="entry name" value="Metal-dep_hydrolase_composite"/>
</dbReference>
<dbReference type="OrthoDB" id="273047at2"/>
<evidence type="ECO:0000313" key="5">
    <source>
        <dbReference type="Proteomes" id="UP000322214"/>
    </source>
</evidence>
<dbReference type="Gene3D" id="3.20.20.140">
    <property type="entry name" value="Metal-dependent hydrolases"/>
    <property type="match status" value="1"/>
</dbReference>
<organism evidence="4 5">
    <name type="scientific">Mariniblastus fucicola</name>
    <dbReference type="NCBI Taxonomy" id="980251"/>
    <lineage>
        <taxon>Bacteria</taxon>
        <taxon>Pseudomonadati</taxon>
        <taxon>Planctomycetota</taxon>
        <taxon>Planctomycetia</taxon>
        <taxon>Pirellulales</taxon>
        <taxon>Pirellulaceae</taxon>
        <taxon>Mariniblastus</taxon>
    </lineage>
</organism>
<proteinExistence type="predicted"/>
<evidence type="ECO:0000256" key="1">
    <source>
        <dbReference type="SAM" id="MobiDB-lite"/>
    </source>
</evidence>
<dbReference type="PANTHER" id="PTHR43135">
    <property type="entry name" value="ALPHA-D-RIBOSE 1-METHYLPHOSPHONATE 5-TRIPHOSPHATE DIPHOSPHATASE"/>
    <property type="match status" value="1"/>
</dbReference>
<keyword evidence="5" id="KW-1185">Reference proteome</keyword>
<dbReference type="SUPFAM" id="SSF51338">
    <property type="entry name" value="Composite domain of metallo-dependent hydrolases"/>
    <property type="match status" value="1"/>
</dbReference>
<dbReference type="Proteomes" id="UP000322214">
    <property type="component" value="Chromosome"/>
</dbReference>
<dbReference type="AlphaFoldDB" id="A0A5B9PIW3"/>
<dbReference type="PANTHER" id="PTHR43135:SF3">
    <property type="entry name" value="ALPHA-D-RIBOSE 1-METHYLPHOSPHONATE 5-TRIPHOSPHATE DIPHOSPHATASE"/>
    <property type="match status" value="1"/>
</dbReference>
<dbReference type="KEGG" id="mff:MFFC18_51040"/>
<dbReference type="InterPro" id="IPR006680">
    <property type="entry name" value="Amidohydro-rel"/>
</dbReference>
<name>A0A5B9PIW3_9BACT</name>
<feature type="region of interest" description="Disordered" evidence="1">
    <location>
        <begin position="197"/>
        <end position="221"/>
    </location>
</feature>
<dbReference type="Pfam" id="PF01979">
    <property type="entry name" value="Amidohydro_1"/>
    <property type="match status" value="1"/>
</dbReference>
<evidence type="ECO:0000256" key="2">
    <source>
        <dbReference type="SAM" id="SignalP"/>
    </source>
</evidence>
<dbReference type="InterPro" id="IPR051781">
    <property type="entry name" value="Metallo-dep_Hydrolase"/>
</dbReference>
<feature type="chain" id="PRO_5023036144" evidence="2">
    <location>
        <begin position="31"/>
        <end position="411"/>
    </location>
</feature>
<dbReference type="Gene3D" id="2.30.40.10">
    <property type="entry name" value="Urease, subunit C, domain 1"/>
    <property type="match status" value="1"/>
</dbReference>